<dbReference type="GO" id="GO:0032790">
    <property type="term" value="P:ribosome disassembly"/>
    <property type="evidence" value="ECO:0007669"/>
    <property type="project" value="TreeGrafter"/>
</dbReference>
<dbReference type="Pfam" id="PF00009">
    <property type="entry name" value="GTP_EFTU"/>
    <property type="match status" value="1"/>
</dbReference>
<dbReference type="GO" id="GO:0003924">
    <property type="term" value="F:GTPase activity"/>
    <property type="evidence" value="ECO:0007669"/>
    <property type="project" value="InterPro"/>
</dbReference>
<dbReference type="GO" id="GO:0003746">
    <property type="term" value="F:translation elongation factor activity"/>
    <property type="evidence" value="ECO:0007669"/>
    <property type="project" value="UniProtKB-UniRule"/>
</dbReference>
<dbReference type="InterPro" id="IPR035647">
    <property type="entry name" value="EFG_III/V"/>
</dbReference>
<dbReference type="EMBL" id="FONH01000003">
    <property type="protein sequence ID" value="SFE70716.1"/>
    <property type="molecule type" value="Genomic_DNA"/>
</dbReference>
<dbReference type="SUPFAM" id="SSF52540">
    <property type="entry name" value="P-loop containing nucleoside triphosphate hydrolases"/>
    <property type="match status" value="1"/>
</dbReference>
<evidence type="ECO:0000256" key="7">
    <source>
        <dbReference type="ARBA" id="ARBA00024731"/>
    </source>
</evidence>
<dbReference type="InterPro" id="IPR047872">
    <property type="entry name" value="EFG_IV"/>
</dbReference>
<evidence type="ECO:0000256" key="2">
    <source>
        <dbReference type="ARBA" id="ARBA00017872"/>
    </source>
</evidence>
<dbReference type="GO" id="GO:0005737">
    <property type="term" value="C:cytoplasm"/>
    <property type="evidence" value="ECO:0007669"/>
    <property type="project" value="UniProtKB-SubCell"/>
</dbReference>
<comment type="function">
    <text evidence="7 8">Catalyzes the GTP-dependent ribosomal translocation step during translation elongation. During this step, the ribosome changes from the pre-translocational (PRE) to the post-translocational (POST) state as the newly formed A-site-bound peptidyl-tRNA and P-site-bound deacylated tRNA move to the P and E sites, respectively. Catalyzes the coordinated movement of the two tRNA molecules, the mRNA and conformational changes in the ribosome.</text>
</comment>
<sequence>MPRQKPLSLYRNIGIIAHIDAGKTTTTERVLYYTGKKHQIVDVHDTKDGKGSTTTDYLEQERKRGITIQSAAVSTEWKGHQINVIDTPGHVDFTIEVNRSLRVLDGAVVVFDGVAGVEPQTETNWRLADQYNVPRMCYINKMDRIGANFKHAVEGIKNRLGANALLCQVPLGSHDEFIGMADLVAGVAYVWQGDDKDSTWESIPLDQVASHPKCQFTAAGDREWVANLVKLHEETIERALEMDDEAFDKLLHAGDVETFVKSSDFSMDLLKKAIRKGCVSGKLVPVFCGSSYRNKGVQQLLDAVVDYMPYPGENGGIALVDEDGHVVGEQGVVDEAPARLLAFKVINDQFGSLTFCRIYSGVIKKGDTLQNVTRGKKERIGRIVEVQANATKDIEEVRAGDICAFVSLKETETGDSLTDPAHPVLLERMRFPDPVISVAVEPKNRNDIDKLSTALYKMVKADPSLKLEVDKETGETVLKGMGELHLEITIDRMRTELGVDASMGKPRVSFREAFGKTVEHTYTHKKQSGGSGQFAEVKVIFERGEPGSGVVFSDEIVGGRVPREYIPAVEHAITVESREGQVAGYEVLDFKARLVDGKYHDVDSSALAFEIAGKACFREAHKLSNPKLLEPVMKLEVVTEADYLGDVIGDINRRRGSVSDQGQRGTNAFVQGFVPLAEMFGYINFLRSATSGRGTFTMEFDHYEEVPASMVAKLMEKEGAK</sequence>
<dbReference type="SMART" id="SM00838">
    <property type="entry name" value="EFG_C"/>
    <property type="match status" value="1"/>
</dbReference>
<feature type="binding site" evidence="8">
    <location>
        <begin position="17"/>
        <end position="24"/>
    </location>
    <ligand>
        <name>GTP</name>
        <dbReference type="ChEBI" id="CHEBI:37565"/>
    </ligand>
</feature>
<dbReference type="SUPFAM" id="SSF50447">
    <property type="entry name" value="Translation proteins"/>
    <property type="match status" value="1"/>
</dbReference>
<dbReference type="SMART" id="SM00889">
    <property type="entry name" value="EFG_IV"/>
    <property type="match status" value="1"/>
</dbReference>
<dbReference type="FunFam" id="3.30.70.240:FF:000001">
    <property type="entry name" value="Elongation factor G"/>
    <property type="match status" value="1"/>
</dbReference>
<keyword evidence="11" id="KW-1185">Reference proteome</keyword>
<dbReference type="InterPro" id="IPR000640">
    <property type="entry name" value="EFG_V-like"/>
</dbReference>
<dbReference type="GO" id="GO:0005525">
    <property type="term" value="F:GTP binding"/>
    <property type="evidence" value="ECO:0007669"/>
    <property type="project" value="UniProtKB-UniRule"/>
</dbReference>
<name>A0A1I2CQZ6_9GAMM</name>
<dbReference type="FunFam" id="2.40.30.10:FF:000006">
    <property type="entry name" value="Elongation factor G"/>
    <property type="match status" value="1"/>
</dbReference>
<dbReference type="SUPFAM" id="SSF54980">
    <property type="entry name" value="EF-G C-terminal domain-like"/>
    <property type="match status" value="2"/>
</dbReference>
<dbReference type="InterPro" id="IPR004161">
    <property type="entry name" value="EFTu-like_2"/>
</dbReference>
<dbReference type="InterPro" id="IPR041095">
    <property type="entry name" value="EFG_II"/>
</dbReference>
<dbReference type="Proteomes" id="UP000199477">
    <property type="component" value="Unassembled WGS sequence"/>
</dbReference>
<accession>A0A1I2CQZ6</accession>
<keyword evidence="5 8" id="KW-0648">Protein biosynthesis</keyword>
<dbReference type="HAMAP" id="MF_00054_B">
    <property type="entry name" value="EF_G_EF_2_B"/>
    <property type="match status" value="1"/>
</dbReference>
<evidence type="ECO:0000259" key="9">
    <source>
        <dbReference type="PROSITE" id="PS51722"/>
    </source>
</evidence>
<dbReference type="InterPro" id="IPR020568">
    <property type="entry name" value="Ribosomal_Su5_D2-typ_SF"/>
</dbReference>
<proteinExistence type="inferred from homology"/>
<dbReference type="STRING" id="500610.SAMN02799615_01580"/>
<evidence type="ECO:0000256" key="1">
    <source>
        <dbReference type="ARBA" id="ARBA00005870"/>
    </source>
</evidence>
<dbReference type="InterPro" id="IPR005517">
    <property type="entry name" value="Transl_elong_EFG/EF2_IV"/>
</dbReference>
<dbReference type="Pfam" id="PF03144">
    <property type="entry name" value="GTP_EFTU_D2"/>
    <property type="match status" value="1"/>
</dbReference>
<dbReference type="InterPro" id="IPR031157">
    <property type="entry name" value="G_TR_CS"/>
</dbReference>
<reference evidence="11" key="1">
    <citation type="submission" date="2016-10" db="EMBL/GenBank/DDBJ databases">
        <authorList>
            <person name="Varghese N."/>
            <person name="Submissions S."/>
        </authorList>
    </citation>
    <scope>NUCLEOTIDE SEQUENCE [LARGE SCALE GENOMIC DNA]</scope>
    <source>
        <strain evidence="11">UNC178MFTsu3.1</strain>
    </source>
</reference>
<dbReference type="CDD" id="cd03713">
    <property type="entry name" value="EFG_mtEFG_C"/>
    <property type="match status" value="1"/>
</dbReference>
<dbReference type="NCBIfam" id="NF009381">
    <property type="entry name" value="PRK12740.1-5"/>
    <property type="match status" value="1"/>
</dbReference>
<dbReference type="PANTHER" id="PTHR43261:SF1">
    <property type="entry name" value="RIBOSOME-RELEASING FACTOR 2, MITOCHONDRIAL"/>
    <property type="match status" value="1"/>
</dbReference>
<evidence type="ECO:0000256" key="3">
    <source>
        <dbReference type="ARBA" id="ARBA00022741"/>
    </source>
</evidence>
<feature type="domain" description="Tr-type G" evidence="9">
    <location>
        <begin position="8"/>
        <end position="313"/>
    </location>
</feature>
<keyword evidence="8" id="KW-0963">Cytoplasm</keyword>
<dbReference type="AlphaFoldDB" id="A0A1I2CQZ6"/>
<organism evidence="10 11">
    <name type="scientific">Dyella marensis</name>
    <dbReference type="NCBI Taxonomy" id="500610"/>
    <lineage>
        <taxon>Bacteria</taxon>
        <taxon>Pseudomonadati</taxon>
        <taxon>Pseudomonadota</taxon>
        <taxon>Gammaproteobacteria</taxon>
        <taxon>Lysobacterales</taxon>
        <taxon>Rhodanobacteraceae</taxon>
        <taxon>Dyella</taxon>
    </lineage>
</organism>
<evidence type="ECO:0000256" key="4">
    <source>
        <dbReference type="ARBA" id="ARBA00022768"/>
    </source>
</evidence>
<dbReference type="InterPro" id="IPR009022">
    <property type="entry name" value="EFG_III"/>
</dbReference>
<dbReference type="Gene3D" id="3.30.70.240">
    <property type="match status" value="1"/>
</dbReference>
<feature type="binding site" evidence="8">
    <location>
        <begin position="140"/>
        <end position="143"/>
    </location>
    <ligand>
        <name>GTP</name>
        <dbReference type="ChEBI" id="CHEBI:37565"/>
    </ligand>
</feature>
<dbReference type="InterPro" id="IPR009000">
    <property type="entry name" value="Transl_B-barrel_sf"/>
</dbReference>
<gene>
    <name evidence="8" type="primary">fusA</name>
    <name evidence="10" type="ORF">SAMN02799615_01580</name>
</gene>
<keyword evidence="4 8" id="KW-0251">Elongation factor</keyword>
<dbReference type="InterPro" id="IPR035649">
    <property type="entry name" value="EFG_V"/>
</dbReference>
<dbReference type="Gene3D" id="2.40.30.10">
    <property type="entry name" value="Translation factors"/>
    <property type="match status" value="1"/>
</dbReference>
<dbReference type="InterPro" id="IPR027417">
    <property type="entry name" value="P-loop_NTPase"/>
</dbReference>
<dbReference type="RefSeq" id="WP_026636311.1">
    <property type="nucleotide sequence ID" value="NZ_FONH01000003.1"/>
</dbReference>
<comment type="subcellular location">
    <subcellularLocation>
        <location evidence="8">Cytoplasm</location>
    </subcellularLocation>
</comment>
<protein>
    <recommendedName>
        <fullName evidence="2 8">Elongation factor G</fullName>
        <shortName evidence="8">EF-G</shortName>
    </recommendedName>
</protein>
<comment type="similarity">
    <text evidence="1 8">Belongs to the TRAFAC class translation factor GTPase superfamily. Classic translation factor GTPase family. EF-G/EF-2 subfamily.</text>
</comment>
<dbReference type="Pfam" id="PF03764">
    <property type="entry name" value="EFG_IV"/>
    <property type="match status" value="1"/>
</dbReference>
<dbReference type="Gene3D" id="3.40.50.300">
    <property type="entry name" value="P-loop containing nucleotide triphosphate hydrolases"/>
    <property type="match status" value="1"/>
</dbReference>
<dbReference type="NCBIfam" id="TIGR00231">
    <property type="entry name" value="small_GTP"/>
    <property type="match status" value="1"/>
</dbReference>
<evidence type="ECO:0000256" key="6">
    <source>
        <dbReference type="ARBA" id="ARBA00023134"/>
    </source>
</evidence>
<dbReference type="Gene3D" id="3.30.230.10">
    <property type="match status" value="1"/>
</dbReference>
<dbReference type="CDD" id="cd16262">
    <property type="entry name" value="EFG_III"/>
    <property type="match status" value="1"/>
</dbReference>
<dbReference type="InterPro" id="IPR014721">
    <property type="entry name" value="Ribsml_uS5_D2-typ_fold_subgr"/>
</dbReference>
<dbReference type="FunFam" id="3.30.70.870:FF:000001">
    <property type="entry name" value="Elongation factor G"/>
    <property type="match status" value="1"/>
</dbReference>
<dbReference type="NCBIfam" id="TIGR00484">
    <property type="entry name" value="EF-G"/>
    <property type="match status" value="1"/>
</dbReference>
<dbReference type="PROSITE" id="PS00301">
    <property type="entry name" value="G_TR_1"/>
    <property type="match status" value="1"/>
</dbReference>
<dbReference type="CDD" id="cd04088">
    <property type="entry name" value="EFG_mtEFG_II"/>
    <property type="match status" value="1"/>
</dbReference>
<dbReference type="GO" id="GO:0097216">
    <property type="term" value="F:guanosine tetraphosphate binding"/>
    <property type="evidence" value="ECO:0007669"/>
    <property type="project" value="UniProtKB-ARBA"/>
</dbReference>
<keyword evidence="6 8" id="KW-0342">GTP-binding</keyword>
<keyword evidence="3 8" id="KW-0547">Nucleotide-binding</keyword>
<evidence type="ECO:0000256" key="8">
    <source>
        <dbReference type="HAMAP-Rule" id="MF_00054"/>
    </source>
</evidence>
<dbReference type="PROSITE" id="PS51722">
    <property type="entry name" value="G_TR_2"/>
    <property type="match status" value="1"/>
</dbReference>
<dbReference type="InterPro" id="IPR000795">
    <property type="entry name" value="T_Tr_GTP-bd_dom"/>
</dbReference>
<dbReference type="Pfam" id="PF00679">
    <property type="entry name" value="EFG_C"/>
    <property type="match status" value="1"/>
</dbReference>
<evidence type="ECO:0000313" key="10">
    <source>
        <dbReference type="EMBL" id="SFE70716.1"/>
    </source>
</evidence>
<dbReference type="PRINTS" id="PR00315">
    <property type="entry name" value="ELONGATNFCT"/>
</dbReference>
<evidence type="ECO:0000313" key="11">
    <source>
        <dbReference type="Proteomes" id="UP000199477"/>
    </source>
</evidence>
<dbReference type="FunFam" id="3.40.50.300:FF:000029">
    <property type="entry name" value="Elongation factor G"/>
    <property type="match status" value="1"/>
</dbReference>
<dbReference type="CDD" id="cd01886">
    <property type="entry name" value="EF-G"/>
    <property type="match status" value="1"/>
</dbReference>
<dbReference type="InterPro" id="IPR004540">
    <property type="entry name" value="Transl_elong_EFG/EF2"/>
</dbReference>
<dbReference type="Gene3D" id="3.30.70.870">
    <property type="entry name" value="Elongation Factor G (Translational Gtpase), domain 3"/>
    <property type="match status" value="1"/>
</dbReference>
<dbReference type="PANTHER" id="PTHR43261">
    <property type="entry name" value="TRANSLATION ELONGATION FACTOR G-RELATED"/>
    <property type="match status" value="1"/>
</dbReference>
<dbReference type="Pfam" id="PF14492">
    <property type="entry name" value="EFG_III"/>
    <property type="match status" value="1"/>
</dbReference>
<feature type="binding site" evidence="8">
    <location>
        <begin position="86"/>
        <end position="90"/>
    </location>
    <ligand>
        <name>GTP</name>
        <dbReference type="ChEBI" id="CHEBI:37565"/>
    </ligand>
</feature>
<dbReference type="SUPFAM" id="SSF54211">
    <property type="entry name" value="Ribosomal protein S5 domain 2-like"/>
    <property type="match status" value="1"/>
</dbReference>
<evidence type="ECO:0000256" key="5">
    <source>
        <dbReference type="ARBA" id="ARBA00022917"/>
    </source>
</evidence>
<dbReference type="CDD" id="cd01434">
    <property type="entry name" value="EFG_mtEFG1_IV"/>
    <property type="match status" value="1"/>
</dbReference>
<dbReference type="InterPro" id="IPR005225">
    <property type="entry name" value="Small_GTP-bd"/>
</dbReference>